<evidence type="ECO:0000313" key="1">
    <source>
        <dbReference type="EMBL" id="SFL92349.1"/>
    </source>
</evidence>
<dbReference type="AlphaFoldDB" id="A0A1I4LN12"/>
<evidence type="ECO:0000313" key="2">
    <source>
        <dbReference type="Proteomes" id="UP000198519"/>
    </source>
</evidence>
<keyword evidence="2" id="KW-1185">Reference proteome</keyword>
<proteinExistence type="predicted"/>
<dbReference type="Proteomes" id="UP000198519">
    <property type="component" value="Unassembled WGS sequence"/>
</dbReference>
<organism evidence="1 2">
    <name type="scientific">Marinobacter zhejiangensis</name>
    <dbReference type="NCBI Taxonomy" id="488535"/>
    <lineage>
        <taxon>Bacteria</taxon>
        <taxon>Pseudomonadati</taxon>
        <taxon>Pseudomonadota</taxon>
        <taxon>Gammaproteobacteria</taxon>
        <taxon>Pseudomonadales</taxon>
        <taxon>Marinobacteraceae</taxon>
        <taxon>Marinobacter</taxon>
    </lineage>
</organism>
<dbReference type="STRING" id="488535.SAMN04487963_0564"/>
<gene>
    <name evidence="1" type="ORF">SAMN04487963_0564</name>
</gene>
<dbReference type="Gene3D" id="3.30.565.10">
    <property type="entry name" value="Histidine kinase-like ATPase, C-terminal domain"/>
    <property type="match status" value="1"/>
</dbReference>
<sequence length="176" mass="20031">MAPSSPLQGRRCARRYVRKLVPNMYKEEDIKVLKGKDVIKKRPEMYFGSRGINPDTICSAIIETALIFGAKKTQVNVINGWQFICSDLDWMVAKNVVAEVNEDSLFENIFGFPEMGVNCLRWEAFTTYFSDATLTTNQFGTKVISGSNTDKNEYESLVKDFIQWGRIIGFKFNAEA</sequence>
<accession>A0A1I4LN12</accession>
<dbReference type="EMBL" id="FOUE01000001">
    <property type="protein sequence ID" value="SFL92349.1"/>
    <property type="molecule type" value="Genomic_DNA"/>
</dbReference>
<reference evidence="2" key="1">
    <citation type="submission" date="2016-10" db="EMBL/GenBank/DDBJ databases">
        <authorList>
            <person name="Varghese N."/>
            <person name="Submissions S."/>
        </authorList>
    </citation>
    <scope>NUCLEOTIDE SEQUENCE [LARGE SCALE GENOMIC DNA]</scope>
    <source>
        <strain evidence="2">CGMCC 1.7061</strain>
    </source>
</reference>
<protein>
    <submittedName>
        <fullName evidence="1">Uncharacterized protein</fullName>
    </submittedName>
</protein>
<name>A0A1I4LN12_9GAMM</name>
<dbReference type="InterPro" id="IPR036890">
    <property type="entry name" value="HATPase_C_sf"/>
</dbReference>